<reference evidence="2" key="2">
    <citation type="submission" date="2020-11" db="EMBL/GenBank/DDBJ databases">
        <authorList>
            <person name="McCartney M.A."/>
            <person name="Auch B."/>
            <person name="Kono T."/>
            <person name="Mallez S."/>
            <person name="Becker A."/>
            <person name="Gohl D.M."/>
            <person name="Silverstein K.A.T."/>
            <person name="Koren S."/>
            <person name="Bechman K.B."/>
            <person name="Herman A."/>
            <person name="Abrahante J.E."/>
            <person name="Garbe J."/>
        </authorList>
    </citation>
    <scope>NUCLEOTIDE SEQUENCE</scope>
    <source>
        <strain evidence="2">Duluth1</strain>
        <tissue evidence="2">Whole animal</tissue>
    </source>
</reference>
<keyword evidence="3" id="KW-1185">Reference proteome</keyword>
<accession>A0A9D4GPL7</accession>
<organism evidence="2 3">
    <name type="scientific">Dreissena polymorpha</name>
    <name type="common">Zebra mussel</name>
    <name type="synonym">Mytilus polymorpha</name>
    <dbReference type="NCBI Taxonomy" id="45954"/>
    <lineage>
        <taxon>Eukaryota</taxon>
        <taxon>Metazoa</taxon>
        <taxon>Spiralia</taxon>
        <taxon>Lophotrochozoa</taxon>
        <taxon>Mollusca</taxon>
        <taxon>Bivalvia</taxon>
        <taxon>Autobranchia</taxon>
        <taxon>Heteroconchia</taxon>
        <taxon>Euheterodonta</taxon>
        <taxon>Imparidentia</taxon>
        <taxon>Neoheterodontei</taxon>
        <taxon>Myida</taxon>
        <taxon>Dreissenoidea</taxon>
        <taxon>Dreissenidae</taxon>
        <taxon>Dreissena</taxon>
    </lineage>
</organism>
<dbReference type="AlphaFoldDB" id="A0A9D4GPL7"/>
<gene>
    <name evidence="2" type="ORF">DPMN_120939</name>
</gene>
<sequence>MRQIVKSWHEAIIRRRWDTENDETDQAKIRHEIEKTKRDRELKNAKRERSKEPKLMKKLHRRSRKRALKALANDDCSSNHEQGGGDRYQTAEEDVVKCEEVNIECALLDEDVSMLIMFSGFH</sequence>
<evidence type="ECO:0000256" key="1">
    <source>
        <dbReference type="SAM" id="MobiDB-lite"/>
    </source>
</evidence>
<dbReference type="EMBL" id="JAIWYP010000005">
    <property type="protein sequence ID" value="KAH3819206.1"/>
    <property type="molecule type" value="Genomic_DNA"/>
</dbReference>
<feature type="compositionally biased region" description="Basic residues" evidence="1">
    <location>
        <begin position="56"/>
        <end position="68"/>
    </location>
</feature>
<dbReference type="Proteomes" id="UP000828390">
    <property type="component" value="Unassembled WGS sequence"/>
</dbReference>
<evidence type="ECO:0000313" key="2">
    <source>
        <dbReference type="EMBL" id="KAH3819206.1"/>
    </source>
</evidence>
<comment type="caution">
    <text evidence="2">The sequence shown here is derived from an EMBL/GenBank/DDBJ whole genome shotgun (WGS) entry which is preliminary data.</text>
</comment>
<protein>
    <submittedName>
        <fullName evidence="2">Uncharacterized protein</fullName>
    </submittedName>
</protein>
<reference evidence="2" key="1">
    <citation type="journal article" date="2019" name="bioRxiv">
        <title>The Genome of the Zebra Mussel, Dreissena polymorpha: A Resource for Invasive Species Research.</title>
        <authorList>
            <person name="McCartney M.A."/>
            <person name="Auch B."/>
            <person name="Kono T."/>
            <person name="Mallez S."/>
            <person name="Zhang Y."/>
            <person name="Obille A."/>
            <person name="Becker A."/>
            <person name="Abrahante J.E."/>
            <person name="Garbe J."/>
            <person name="Badalamenti J.P."/>
            <person name="Herman A."/>
            <person name="Mangelson H."/>
            <person name="Liachko I."/>
            <person name="Sullivan S."/>
            <person name="Sone E.D."/>
            <person name="Koren S."/>
            <person name="Silverstein K.A.T."/>
            <person name="Beckman K.B."/>
            <person name="Gohl D.M."/>
        </authorList>
    </citation>
    <scope>NUCLEOTIDE SEQUENCE</scope>
    <source>
        <strain evidence="2">Duluth1</strain>
        <tissue evidence="2">Whole animal</tissue>
    </source>
</reference>
<name>A0A9D4GPL7_DREPO</name>
<proteinExistence type="predicted"/>
<feature type="region of interest" description="Disordered" evidence="1">
    <location>
        <begin position="31"/>
        <end position="90"/>
    </location>
</feature>
<feature type="compositionally biased region" description="Basic and acidic residues" evidence="1">
    <location>
        <begin position="31"/>
        <end position="55"/>
    </location>
</feature>
<evidence type="ECO:0000313" key="3">
    <source>
        <dbReference type="Proteomes" id="UP000828390"/>
    </source>
</evidence>